<dbReference type="UniPathway" id="UPA00252"/>
<reference evidence="8 9" key="1">
    <citation type="submission" date="2018-06" db="EMBL/GenBank/DDBJ databases">
        <title>Genomic Encyclopedia of Archaeal and Bacterial Type Strains, Phase II (KMG-II): from individual species to whole genera.</title>
        <authorList>
            <person name="Goeker M."/>
        </authorList>
    </citation>
    <scope>NUCLEOTIDE SEQUENCE [LARGE SCALE GENOMIC DNA]</scope>
    <source>
        <strain evidence="8 9">DSM 6779</strain>
    </source>
</reference>
<dbReference type="SUPFAM" id="SSF51905">
    <property type="entry name" value="FAD/NAD(P)-binding domain"/>
    <property type="match status" value="1"/>
</dbReference>
<dbReference type="EMBL" id="QKZK01000029">
    <property type="protein sequence ID" value="PZX12847.1"/>
    <property type="molecule type" value="Genomic_DNA"/>
</dbReference>
<keyword evidence="5 6" id="KW-0350">Heme biosynthesis</keyword>
<comment type="subcellular location">
    <subcellularLocation>
        <location evidence="6">Cytoplasm</location>
    </subcellularLocation>
</comment>
<evidence type="ECO:0000256" key="6">
    <source>
        <dbReference type="RuleBase" id="RU364052"/>
    </source>
</evidence>
<dbReference type="InterPro" id="IPR004572">
    <property type="entry name" value="Protoporphyrinogen_oxidase"/>
</dbReference>
<accession>A0A2W7N3B2</accession>
<dbReference type="PANTHER" id="PTHR42923:SF3">
    <property type="entry name" value="PROTOPORPHYRINOGEN OXIDASE"/>
    <property type="match status" value="1"/>
</dbReference>
<feature type="domain" description="Amine oxidase" evidence="7">
    <location>
        <begin position="11"/>
        <end position="453"/>
    </location>
</feature>
<dbReference type="SUPFAM" id="SSF54373">
    <property type="entry name" value="FAD-linked reductases, C-terminal domain"/>
    <property type="match status" value="1"/>
</dbReference>
<comment type="caution">
    <text evidence="8">The sequence shown here is derived from an EMBL/GenBank/DDBJ whole genome shotgun (WGS) entry which is preliminary data.</text>
</comment>
<evidence type="ECO:0000313" key="9">
    <source>
        <dbReference type="Proteomes" id="UP000249239"/>
    </source>
</evidence>
<sequence>MASVVVIGAGLTGLTTAYYLKKQGHQVTVIEKSHRAGGVIETHHEQGFTFESGPTTGVLSHPEAGELFAELSGLCRVDIANPDAKVRWIWKDNGWQALPSGLLSAIKTPLFTWGDKFRILGEPWRKPGTNPDESLADLVRRRMGRSFLDYAVNPFVAGVYAGDPERLVTRFALPKLYQLEQTYGSFVKGTIKKRKEPKAPNAHLATREVFSFEGGLDRLVTALIEAIGRERVLTHCGEVAVSAVNEGSCRFRVTGVRHQQPLELSASHVVTTCGAGALPDLLPFVDGSRLQSFVDLHYVPMVQVVLGFRQWRGISLKAFGGLVPEREGRDVLGVLLPSSFLKQRAPQGGALMMVFMGGRRHPVVLSLTDEQVMERTAREVCAMMGLKAFDPDLVRIFRYQHAIPQYEADTGRRLAAVESIQSQYPGLVIGGNLRGGIGMADRIRQGRQMADAITAMGE</sequence>
<dbReference type="GO" id="GO:0006783">
    <property type="term" value="P:heme biosynthetic process"/>
    <property type="evidence" value="ECO:0007669"/>
    <property type="project" value="UniProtKB-UniRule"/>
</dbReference>
<dbReference type="GO" id="GO:0004729">
    <property type="term" value="F:oxygen-dependent protoporphyrinogen oxidase activity"/>
    <property type="evidence" value="ECO:0007669"/>
    <property type="project" value="UniProtKB-UniRule"/>
</dbReference>
<keyword evidence="4 6" id="KW-0560">Oxidoreductase</keyword>
<dbReference type="InterPro" id="IPR050464">
    <property type="entry name" value="Zeta_carotene_desat/Oxidored"/>
</dbReference>
<dbReference type="Gene3D" id="3.90.660.20">
    <property type="entry name" value="Protoporphyrinogen oxidase, mitochondrial, domain 2"/>
    <property type="match status" value="1"/>
</dbReference>
<comment type="catalytic activity">
    <reaction evidence="6">
        <text>coproporphyrinogen III + 3 O2 = coproporphyrin III + 3 H2O2</text>
        <dbReference type="Rhea" id="RHEA:43436"/>
        <dbReference type="ChEBI" id="CHEBI:15379"/>
        <dbReference type="ChEBI" id="CHEBI:16240"/>
        <dbReference type="ChEBI" id="CHEBI:57309"/>
        <dbReference type="ChEBI" id="CHEBI:131725"/>
        <dbReference type="EC" id="1.3.3.15"/>
    </reaction>
</comment>
<comment type="cofactor">
    <cofactor evidence="1 6">
        <name>FAD</name>
        <dbReference type="ChEBI" id="CHEBI:57692"/>
    </cofactor>
</comment>
<dbReference type="AlphaFoldDB" id="A0A2W7N3B2"/>
<dbReference type="GO" id="GO:0005737">
    <property type="term" value="C:cytoplasm"/>
    <property type="evidence" value="ECO:0007669"/>
    <property type="project" value="UniProtKB-SubCell"/>
</dbReference>
<evidence type="ECO:0000256" key="2">
    <source>
        <dbReference type="ARBA" id="ARBA00022630"/>
    </source>
</evidence>
<keyword evidence="9" id="KW-1185">Reference proteome</keyword>
<name>A0A2W7N3B2_9BACT</name>
<dbReference type="NCBIfam" id="TIGR00562">
    <property type="entry name" value="proto_IX_ox"/>
    <property type="match status" value="1"/>
</dbReference>
<dbReference type="Proteomes" id="UP000249239">
    <property type="component" value="Unassembled WGS sequence"/>
</dbReference>
<evidence type="ECO:0000313" key="8">
    <source>
        <dbReference type="EMBL" id="PZX12847.1"/>
    </source>
</evidence>
<evidence type="ECO:0000256" key="4">
    <source>
        <dbReference type="ARBA" id="ARBA00023002"/>
    </source>
</evidence>
<gene>
    <name evidence="8" type="ORF">LX69_02802</name>
</gene>
<dbReference type="Gene3D" id="1.10.3110.10">
    <property type="entry name" value="protoporphyrinogen ix oxidase, domain 3"/>
    <property type="match status" value="1"/>
</dbReference>
<evidence type="ECO:0000256" key="3">
    <source>
        <dbReference type="ARBA" id="ARBA00022827"/>
    </source>
</evidence>
<dbReference type="InterPro" id="IPR002937">
    <property type="entry name" value="Amino_oxidase"/>
</dbReference>
<dbReference type="PANTHER" id="PTHR42923">
    <property type="entry name" value="PROTOPORPHYRINOGEN OXIDASE"/>
    <property type="match status" value="1"/>
</dbReference>
<dbReference type="OrthoDB" id="9805195at2"/>
<dbReference type="Gene3D" id="3.50.50.60">
    <property type="entry name" value="FAD/NAD(P)-binding domain"/>
    <property type="match status" value="1"/>
</dbReference>
<dbReference type="InterPro" id="IPR036188">
    <property type="entry name" value="FAD/NAD-bd_sf"/>
</dbReference>
<dbReference type="Pfam" id="PF01593">
    <property type="entry name" value="Amino_oxidase"/>
    <property type="match status" value="1"/>
</dbReference>
<evidence type="ECO:0000259" key="7">
    <source>
        <dbReference type="Pfam" id="PF01593"/>
    </source>
</evidence>
<evidence type="ECO:0000256" key="1">
    <source>
        <dbReference type="ARBA" id="ARBA00001974"/>
    </source>
</evidence>
<comment type="similarity">
    <text evidence="6">Belongs to the protoporphyrinogen/coproporphyrinogen oxidase family. Coproporphyrinogen III oxidase subfamily.</text>
</comment>
<dbReference type="RefSeq" id="WP_111446629.1">
    <property type="nucleotide sequence ID" value="NZ_QKZK01000029.1"/>
</dbReference>
<comment type="function">
    <text evidence="6">Involved in coproporphyrin-dependent heme b biosynthesis. Catalyzes the oxidation of coproporphyrinogen III to coproporphyrin III.</text>
</comment>
<keyword evidence="3 6" id="KW-0274">FAD</keyword>
<protein>
    <recommendedName>
        <fullName evidence="6">Coproporphyrinogen III oxidase</fullName>
        <ecNumber evidence="6">1.3.3.15</ecNumber>
    </recommendedName>
</protein>
<evidence type="ECO:0000256" key="5">
    <source>
        <dbReference type="ARBA" id="ARBA00023133"/>
    </source>
</evidence>
<proteinExistence type="inferred from homology"/>
<comment type="pathway">
    <text evidence="6">Porphyrin-containing compound metabolism; protoheme biosynthesis.</text>
</comment>
<keyword evidence="2 6" id="KW-0285">Flavoprotein</keyword>
<keyword evidence="6" id="KW-0963">Cytoplasm</keyword>
<dbReference type="PRINTS" id="PR00419">
    <property type="entry name" value="ADXRDTASE"/>
</dbReference>
<organism evidence="8 9">
    <name type="scientific">Breznakibacter xylanolyticus</name>
    <dbReference type="NCBI Taxonomy" id="990"/>
    <lineage>
        <taxon>Bacteria</taxon>
        <taxon>Pseudomonadati</taxon>
        <taxon>Bacteroidota</taxon>
        <taxon>Bacteroidia</taxon>
        <taxon>Marinilabiliales</taxon>
        <taxon>Marinilabiliaceae</taxon>
        <taxon>Breznakibacter</taxon>
    </lineage>
</organism>
<dbReference type="EC" id="1.3.3.15" evidence="6"/>